<evidence type="ECO:0000313" key="2">
    <source>
        <dbReference type="EMBL" id="GGJ36939.1"/>
    </source>
</evidence>
<evidence type="ECO:0000313" key="3">
    <source>
        <dbReference type="Proteomes" id="UP000661507"/>
    </source>
</evidence>
<evidence type="ECO:0000256" key="1">
    <source>
        <dbReference type="SAM" id="Phobius"/>
    </source>
</evidence>
<accession>A0A917NX19</accession>
<dbReference type="Proteomes" id="UP000661507">
    <property type="component" value="Unassembled WGS sequence"/>
</dbReference>
<gene>
    <name evidence="2" type="ORF">GCM10011320_50740</name>
</gene>
<dbReference type="EMBL" id="BMKW01000015">
    <property type="protein sequence ID" value="GGJ36939.1"/>
    <property type="molecule type" value="Genomic_DNA"/>
</dbReference>
<reference evidence="2" key="2">
    <citation type="submission" date="2020-09" db="EMBL/GenBank/DDBJ databases">
        <authorList>
            <person name="Sun Q."/>
            <person name="Zhou Y."/>
        </authorList>
    </citation>
    <scope>NUCLEOTIDE SEQUENCE</scope>
    <source>
        <strain evidence="2">CGMCC 1.3617</strain>
    </source>
</reference>
<keyword evidence="3" id="KW-1185">Reference proteome</keyword>
<dbReference type="InterPro" id="IPR029058">
    <property type="entry name" value="AB_hydrolase_fold"/>
</dbReference>
<reference evidence="2" key="1">
    <citation type="journal article" date="2014" name="Int. J. Syst. Evol. Microbiol.">
        <title>Complete genome sequence of Corynebacterium casei LMG S-19264T (=DSM 44701T), isolated from a smear-ripened cheese.</title>
        <authorList>
            <consortium name="US DOE Joint Genome Institute (JGI-PGF)"/>
            <person name="Walter F."/>
            <person name="Albersmeier A."/>
            <person name="Kalinowski J."/>
            <person name="Ruckert C."/>
        </authorList>
    </citation>
    <scope>NUCLEOTIDE SEQUENCE</scope>
    <source>
        <strain evidence="2">CGMCC 1.3617</strain>
    </source>
</reference>
<comment type="caution">
    <text evidence="2">The sequence shown here is derived from an EMBL/GenBank/DDBJ whole genome shotgun (WGS) entry which is preliminary data.</text>
</comment>
<organism evidence="2 3">
    <name type="scientific">Neoroseomonas lacus</name>
    <dbReference type="NCBI Taxonomy" id="287609"/>
    <lineage>
        <taxon>Bacteria</taxon>
        <taxon>Pseudomonadati</taxon>
        <taxon>Pseudomonadota</taxon>
        <taxon>Alphaproteobacteria</taxon>
        <taxon>Acetobacterales</taxon>
        <taxon>Acetobacteraceae</taxon>
        <taxon>Neoroseomonas</taxon>
    </lineage>
</organism>
<keyword evidence="1" id="KW-0472">Membrane</keyword>
<dbReference type="SUPFAM" id="SSF53474">
    <property type="entry name" value="alpha/beta-Hydrolases"/>
    <property type="match status" value="1"/>
</dbReference>
<protein>
    <recommendedName>
        <fullName evidence="4">Alpha/beta hydrolase</fullName>
    </recommendedName>
</protein>
<proteinExistence type="predicted"/>
<name>A0A917NX19_9PROT</name>
<sequence>MRSTSDPPSPPVRRRLVLHVPGYEPLTAEAQRRRLTRTLACSAATWGLRVTSGPPDIPADGAVLSFRAGLAGPDWATEAEIRILAWDDMIARDLAAPLPRLILRGGAALAALLRDGTLGRYRAAHWRYLLFVALPVTILAAAVVAGLVGGLLAGGWVGVLVGSALAVGVVLAGDRWMHLRHLLADWVFARDLARGARPELDTRIERFAQEIVAARHRQDVDEVALVGHSLGMVLLCEALATALARDPQVPGPRLALVGLGSSVLKIALMPQARRLREAMARIAATPGLAWMEFTSRRDLVCFHRADPVAVLGLAGQGPRLERIHPRAMLPHAAWCRVRRSMLRAHRIYVTGCGRRYFYDWGLLACGPGAVGRDPFPDQLIGPGGALAAATQEQAA</sequence>
<keyword evidence="1" id="KW-1133">Transmembrane helix</keyword>
<dbReference type="AlphaFoldDB" id="A0A917NX19"/>
<feature type="transmembrane region" description="Helical" evidence="1">
    <location>
        <begin position="128"/>
        <end position="148"/>
    </location>
</feature>
<keyword evidence="1" id="KW-0812">Transmembrane</keyword>
<feature type="transmembrane region" description="Helical" evidence="1">
    <location>
        <begin position="154"/>
        <end position="173"/>
    </location>
</feature>
<evidence type="ECO:0008006" key="4">
    <source>
        <dbReference type="Google" id="ProtNLM"/>
    </source>
</evidence>
<dbReference type="Gene3D" id="3.40.50.1820">
    <property type="entry name" value="alpha/beta hydrolase"/>
    <property type="match status" value="1"/>
</dbReference>